<keyword evidence="1" id="KW-0812">Transmembrane</keyword>
<keyword evidence="1" id="KW-0472">Membrane</keyword>
<accession>A0A1I2E723</accession>
<proteinExistence type="predicted"/>
<keyword evidence="3" id="KW-1185">Reference proteome</keyword>
<protein>
    <submittedName>
        <fullName evidence="2">Uncharacterized protein</fullName>
    </submittedName>
</protein>
<evidence type="ECO:0000313" key="3">
    <source>
        <dbReference type="Proteomes" id="UP000199119"/>
    </source>
</evidence>
<sequence length="64" mass="7042">MRRATAFFAPLLDSGPRRQRLRQPGALPQITDTPSREFARGWWAGIAIGLVNGAALAVLLGWLR</sequence>
<keyword evidence="1" id="KW-1133">Transmembrane helix</keyword>
<dbReference type="RefSeq" id="WP_092939612.1">
    <property type="nucleotide sequence ID" value="NZ_FONX01000006.1"/>
</dbReference>
<organism evidence="2 3">
    <name type="scientific">Paracidovorax wautersii</name>
    <dbReference type="NCBI Taxonomy" id="1177982"/>
    <lineage>
        <taxon>Bacteria</taxon>
        <taxon>Pseudomonadati</taxon>
        <taxon>Pseudomonadota</taxon>
        <taxon>Betaproteobacteria</taxon>
        <taxon>Burkholderiales</taxon>
        <taxon>Comamonadaceae</taxon>
        <taxon>Paracidovorax</taxon>
    </lineage>
</organism>
<name>A0A1I2E723_9BURK</name>
<gene>
    <name evidence="2" type="ORF">SAMN04489711_106251</name>
</gene>
<dbReference type="Proteomes" id="UP000199119">
    <property type="component" value="Unassembled WGS sequence"/>
</dbReference>
<evidence type="ECO:0000256" key="1">
    <source>
        <dbReference type="SAM" id="Phobius"/>
    </source>
</evidence>
<dbReference type="AlphaFoldDB" id="A0A1I2E723"/>
<dbReference type="STRING" id="1177982.SAMN04489711_106251"/>
<dbReference type="EMBL" id="FONX01000006">
    <property type="protein sequence ID" value="SFE88291.1"/>
    <property type="molecule type" value="Genomic_DNA"/>
</dbReference>
<evidence type="ECO:0000313" key="2">
    <source>
        <dbReference type="EMBL" id="SFE88291.1"/>
    </source>
</evidence>
<reference evidence="3" key="1">
    <citation type="submission" date="2016-10" db="EMBL/GenBank/DDBJ databases">
        <authorList>
            <person name="Varghese N."/>
            <person name="Submissions S."/>
        </authorList>
    </citation>
    <scope>NUCLEOTIDE SEQUENCE [LARGE SCALE GENOMIC DNA]</scope>
    <source>
        <strain evidence="3">DSM 27981</strain>
    </source>
</reference>
<feature type="transmembrane region" description="Helical" evidence="1">
    <location>
        <begin position="42"/>
        <end position="63"/>
    </location>
</feature>